<gene>
    <name evidence="2" type="ORF">PISMIDRAFT_11733</name>
</gene>
<evidence type="ECO:0000313" key="2">
    <source>
        <dbReference type="EMBL" id="KIK22252.1"/>
    </source>
</evidence>
<dbReference type="Proteomes" id="UP000054018">
    <property type="component" value="Unassembled WGS sequence"/>
</dbReference>
<dbReference type="AlphaFoldDB" id="A0A0C9ZIB9"/>
<keyword evidence="3" id="KW-1185">Reference proteome</keyword>
<dbReference type="STRING" id="765257.A0A0C9ZIB9"/>
<evidence type="ECO:0000256" key="1">
    <source>
        <dbReference type="SAM" id="MobiDB-lite"/>
    </source>
</evidence>
<accession>A0A0C9ZIB9</accession>
<feature type="compositionally biased region" description="Low complexity" evidence="1">
    <location>
        <begin position="328"/>
        <end position="337"/>
    </location>
</feature>
<dbReference type="HOGENOM" id="CLU_041175_5_0_1"/>
<proteinExistence type="predicted"/>
<feature type="compositionally biased region" description="Basic and acidic residues" evidence="1">
    <location>
        <begin position="230"/>
        <end position="248"/>
    </location>
</feature>
<feature type="region of interest" description="Disordered" evidence="1">
    <location>
        <begin position="169"/>
        <end position="248"/>
    </location>
</feature>
<feature type="region of interest" description="Disordered" evidence="1">
    <location>
        <begin position="25"/>
        <end position="48"/>
    </location>
</feature>
<feature type="region of interest" description="Disordered" evidence="1">
    <location>
        <begin position="325"/>
        <end position="365"/>
    </location>
</feature>
<dbReference type="OrthoDB" id="2678246at2759"/>
<organism evidence="2 3">
    <name type="scientific">Pisolithus microcarpus 441</name>
    <dbReference type="NCBI Taxonomy" id="765257"/>
    <lineage>
        <taxon>Eukaryota</taxon>
        <taxon>Fungi</taxon>
        <taxon>Dikarya</taxon>
        <taxon>Basidiomycota</taxon>
        <taxon>Agaricomycotina</taxon>
        <taxon>Agaricomycetes</taxon>
        <taxon>Agaricomycetidae</taxon>
        <taxon>Boletales</taxon>
        <taxon>Sclerodermatineae</taxon>
        <taxon>Pisolithaceae</taxon>
        <taxon>Pisolithus</taxon>
    </lineage>
</organism>
<reference evidence="2 3" key="1">
    <citation type="submission" date="2014-04" db="EMBL/GenBank/DDBJ databases">
        <authorList>
            <consortium name="DOE Joint Genome Institute"/>
            <person name="Kuo A."/>
            <person name="Kohler A."/>
            <person name="Costa M.D."/>
            <person name="Nagy L.G."/>
            <person name="Floudas D."/>
            <person name="Copeland A."/>
            <person name="Barry K.W."/>
            <person name="Cichocki N."/>
            <person name="Veneault-Fourrey C."/>
            <person name="LaButti K."/>
            <person name="Lindquist E.A."/>
            <person name="Lipzen A."/>
            <person name="Lundell T."/>
            <person name="Morin E."/>
            <person name="Murat C."/>
            <person name="Sun H."/>
            <person name="Tunlid A."/>
            <person name="Henrissat B."/>
            <person name="Grigoriev I.V."/>
            <person name="Hibbett D.S."/>
            <person name="Martin F."/>
            <person name="Nordberg H.P."/>
            <person name="Cantor M.N."/>
            <person name="Hua S.X."/>
        </authorList>
    </citation>
    <scope>NUCLEOTIDE SEQUENCE [LARGE SCALE GENOMIC DNA]</scope>
    <source>
        <strain evidence="2 3">441</strain>
    </source>
</reference>
<feature type="compositionally biased region" description="Polar residues" evidence="1">
    <location>
        <begin position="345"/>
        <end position="354"/>
    </location>
</feature>
<sequence length="387" mass="42218">MLSLGFHQFNGMLLNHAADRHILFHDKNTGGPSSAPPAVPGDKPSGHNKKEVRLTIASHIFTGDPVYGGQWAVNLEKFQLSIMNHLISLKDKYHEHVKSLNQMGAGVAPGTSNLHETIISMFPCFEDLDSIWRGNPSFNAQPFTSDQRMNCSEDMLSLVRGGATCPSDDLFTTNSSDPAVPQESSATSDQGVGSTPWGDYDYGGTGEDDGQEGEHAGDYDFQDDAGGTSYRRDDDFGGMSYRRDNDIGGTYRRGDDIGGTFGDDVEMDESTGNDTGYPAGVQTWQETVSSGMQIRSTPQTKCHTKSWDSRDMSKFTETSYCWGTPAPTSSSTSSSTSHPRHHFTSLYSQSSETSLMRGHKPAVGHAKTDIQAHLDNLRHEAELLKGE</sequence>
<evidence type="ECO:0000313" key="3">
    <source>
        <dbReference type="Proteomes" id="UP000054018"/>
    </source>
</evidence>
<feature type="compositionally biased region" description="Polar residues" evidence="1">
    <location>
        <begin position="170"/>
        <end position="193"/>
    </location>
</feature>
<reference evidence="3" key="2">
    <citation type="submission" date="2015-01" db="EMBL/GenBank/DDBJ databases">
        <title>Evolutionary Origins and Diversification of the Mycorrhizal Mutualists.</title>
        <authorList>
            <consortium name="DOE Joint Genome Institute"/>
            <consortium name="Mycorrhizal Genomics Consortium"/>
            <person name="Kohler A."/>
            <person name="Kuo A."/>
            <person name="Nagy L.G."/>
            <person name="Floudas D."/>
            <person name="Copeland A."/>
            <person name="Barry K.W."/>
            <person name="Cichocki N."/>
            <person name="Veneault-Fourrey C."/>
            <person name="LaButti K."/>
            <person name="Lindquist E.A."/>
            <person name="Lipzen A."/>
            <person name="Lundell T."/>
            <person name="Morin E."/>
            <person name="Murat C."/>
            <person name="Riley R."/>
            <person name="Ohm R."/>
            <person name="Sun H."/>
            <person name="Tunlid A."/>
            <person name="Henrissat B."/>
            <person name="Grigoriev I.V."/>
            <person name="Hibbett D.S."/>
            <person name="Martin F."/>
        </authorList>
    </citation>
    <scope>NUCLEOTIDE SEQUENCE [LARGE SCALE GENOMIC DNA]</scope>
    <source>
        <strain evidence="3">441</strain>
    </source>
</reference>
<name>A0A0C9ZIB9_9AGAM</name>
<protein>
    <submittedName>
        <fullName evidence="2">Uncharacterized protein</fullName>
    </submittedName>
</protein>
<dbReference type="EMBL" id="KN833741">
    <property type="protein sequence ID" value="KIK22252.1"/>
    <property type="molecule type" value="Genomic_DNA"/>
</dbReference>